<gene>
    <name evidence="1" type="ORF">A1D17_03645</name>
</gene>
<protein>
    <submittedName>
        <fullName evidence="1">Uncharacterized protein</fullName>
    </submittedName>
</protein>
<dbReference type="AlphaFoldDB" id="A0A166QPK6"/>
<reference evidence="2" key="1">
    <citation type="submission" date="2016-03" db="EMBL/GenBank/DDBJ databases">
        <authorList>
            <person name="Ray J."/>
            <person name="Price M."/>
            <person name="Deutschbauer A."/>
        </authorList>
    </citation>
    <scope>NUCLEOTIDE SEQUENCE [LARGE SCALE GENOMIC DNA]</scope>
    <source>
        <strain evidence="2">FW300-N1B4</strain>
    </source>
</reference>
<dbReference type="Proteomes" id="UP000076489">
    <property type="component" value="Unassembled WGS sequence"/>
</dbReference>
<name>A0A166QPK6_PSEFL</name>
<comment type="caution">
    <text evidence="1">The sequence shown here is derived from an EMBL/GenBank/DDBJ whole genome shotgun (WGS) entry which is preliminary data.</text>
</comment>
<sequence length="71" mass="8443">MGLQAMHTDQQKEEQRLKLNREYFEEGCACIHTVKTLQPCPTNMADREAVTFYEKNCKCSRNYVQIERKTR</sequence>
<reference evidence="1 2" key="2">
    <citation type="journal article" date="2018" name="Nature">
        <title>Mutant phenotypes for thousands of bacterial genes of unknown function.</title>
        <authorList>
            <person name="Price M.N."/>
            <person name="Wetmore K.M."/>
            <person name="Waters R.J."/>
            <person name="Callaghan M."/>
            <person name="Ray J."/>
            <person name="Liu H."/>
            <person name="Kuehl J.V."/>
            <person name="Melnyk R.A."/>
            <person name="Lamson J.S."/>
            <person name="Suh Y."/>
            <person name="Carlson H.K."/>
            <person name="Esquivel Z."/>
            <person name="Sadeeshkumar H."/>
            <person name="Chakraborty R."/>
            <person name="Zane G.M."/>
            <person name="Rubin B.E."/>
            <person name="Wall J.D."/>
            <person name="Visel A."/>
            <person name="Bristow J."/>
            <person name="Blow M.J."/>
            <person name="Arkin A.P."/>
            <person name="Deutschbauer A.M."/>
        </authorList>
    </citation>
    <scope>NUCLEOTIDE SEQUENCE [LARGE SCALE GENOMIC DNA]</scope>
    <source>
        <strain evidence="1 2">FW300-N1B4</strain>
    </source>
</reference>
<evidence type="ECO:0000313" key="2">
    <source>
        <dbReference type="Proteomes" id="UP000076489"/>
    </source>
</evidence>
<proteinExistence type="predicted"/>
<dbReference type="EMBL" id="LUKJ01000002">
    <property type="protein sequence ID" value="KZN20645.1"/>
    <property type="molecule type" value="Genomic_DNA"/>
</dbReference>
<evidence type="ECO:0000313" key="1">
    <source>
        <dbReference type="EMBL" id="KZN20645.1"/>
    </source>
</evidence>
<accession>A0A166QPK6</accession>
<organism evidence="1 2">
    <name type="scientific">Pseudomonas fluorescens</name>
    <dbReference type="NCBI Taxonomy" id="294"/>
    <lineage>
        <taxon>Bacteria</taxon>
        <taxon>Pseudomonadati</taxon>
        <taxon>Pseudomonadota</taxon>
        <taxon>Gammaproteobacteria</taxon>
        <taxon>Pseudomonadales</taxon>
        <taxon>Pseudomonadaceae</taxon>
        <taxon>Pseudomonas</taxon>
    </lineage>
</organism>